<protein>
    <submittedName>
        <fullName evidence="1">Uncharacterized protein</fullName>
    </submittedName>
</protein>
<accession>A0A392QHC0</accession>
<sequence>MQYQHRRLLRIGGGGSCSVEDDDERNIAIEPMRNLCRSGFQMKKQRVVVVVQGAESIGTLLRLASGGCQGEKASLATAAMTAALFFA</sequence>
<reference evidence="1 2" key="1">
    <citation type="journal article" date="2018" name="Front. Plant Sci.">
        <title>Red Clover (Trifolium pratense) and Zigzag Clover (T. medium) - A Picture of Genomic Similarities and Differences.</title>
        <authorList>
            <person name="Dluhosova J."/>
            <person name="Istvanek J."/>
            <person name="Nedelnik J."/>
            <person name="Repkova J."/>
        </authorList>
    </citation>
    <scope>NUCLEOTIDE SEQUENCE [LARGE SCALE GENOMIC DNA]</scope>
    <source>
        <strain evidence="2">cv. 10/8</strain>
        <tissue evidence="1">Leaf</tissue>
    </source>
</reference>
<comment type="caution">
    <text evidence="1">The sequence shown here is derived from an EMBL/GenBank/DDBJ whole genome shotgun (WGS) entry which is preliminary data.</text>
</comment>
<dbReference type="Proteomes" id="UP000265520">
    <property type="component" value="Unassembled WGS sequence"/>
</dbReference>
<dbReference type="EMBL" id="LXQA010133181">
    <property type="protein sequence ID" value="MCI22936.1"/>
    <property type="molecule type" value="Genomic_DNA"/>
</dbReference>
<evidence type="ECO:0000313" key="2">
    <source>
        <dbReference type="Proteomes" id="UP000265520"/>
    </source>
</evidence>
<name>A0A392QHC0_9FABA</name>
<organism evidence="1 2">
    <name type="scientific">Trifolium medium</name>
    <dbReference type="NCBI Taxonomy" id="97028"/>
    <lineage>
        <taxon>Eukaryota</taxon>
        <taxon>Viridiplantae</taxon>
        <taxon>Streptophyta</taxon>
        <taxon>Embryophyta</taxon>
        <taxon>Tracheophyta</taxon>
        <taxon>Spermatophyta</taxon>
        <taxon>Magnoliopsida</taxon>
        <taxon>eudicotyledons</taxon>
        <taxon>Gunneridae</taxon>
        <taxon>Pentapetalae</taxon>
        <taxon>rosids</taxon>
        <taxon>fabids</taxon>
        <taxon>Fabales</taxon>
        <taxon>Fabaceae</taxon>
        <taxon>Papilionoideae</taxon>
        <taxon>50 kb inversion clade</taxon>
        <taxon>NPAAA clade</taxon>
        <taxon>Hologalegina</taxon>
        <taxon>IRL clade</taxon>
        <taxon>Trifolieae</taxon>
        <taxon>Trifolium</taxon>
    </lineage>
</organism>
<dbReference type="AlphaFoldDB" id="A0A392QHC0"/>
<keyword evidence="2" id="KW-1185">Reference proteome</keyword>
<evidence type="ECO:0000313" key="1">
    <source>
        <dbReference type="EMBL" id="MCI22936.1"/>
    </source>
</evidence>
<proteinExistence type="predicted"/>
<feature type="non-terminal residue" evidence="1">
    <location>
        <position position="87"/>
    </location>
</feature>